<dbReference type="Proteomes" id="UP000198287">
    <property type="component" value="Unassembled WGS sequence"/>
</dbReference>
<keyword evidence="3" id="KW-1185">Reference proteome</keyword>
<sequence length="298" mass="34295">MFRCVTYIKLYAYTVKNLIVTYSPFQCRRGRRRRSHAAVPPYADDFSEPPPPKNLISYSFNIATPRRAAAEKSPKTSAAAAENLSASTSAEEEELHVSNSADLLHLMSQNPQPHDVFIRVGIPEAADFPMPTKLRFANMFHNLAANIYEMYIRGNILTILLPEPNFDLVFGDWDTNGLECDKDFTRRNLDIQLQRRLLFLAGNTMLARTLTPEFYDLQESGIIHWWENRNADKDILSPSKFYTDKTYFGTHLHRALIHWPPKKSPEFEKDIVRLDNAENIEVGYSHEEYVTYGMPTNS</sequence>
<comment type="caution">
    <text evidence="2">The sequence shown here is derived from an EMBL/GenBank/DDBJ whole genome shotgun (WGS) entry which is preliminary data.</text>
</comment>
<reference evidence="2 3" key="1">
    <citation type="submission" date="2015-12" db="EMBL/GenBank/DDBJ databases">
        <title>The genome of Folsomia candida.</title>
        <authorList>
            <person name="Faddeeva A."/>
            <person name="Derks M.F."/>
            <person name="Anvar Y."/>
            <person name="Smit S."/>
            <person name="Van Straalen N."/>
            <person name="Roelofs D."/>
        </authorList>
    </citation>
    <scope>NUCLEOTIDE SEQUENCE [LARGE SCALE GENOMIC DNA]</scope>
    <source>
        <strain evidence="2 3">VU population</strain>
        <tissue evidence="2">Whole body</tissue>
    </source>
</reference>
<gene>
    <name evidence="2" type="ORF">Fcan01_19016</name>
</gene>
<organism evidence="2 3">
    <name type="scientific">Folsomia candida</name>
    <name type="common">Springtail</name>
    <dbReference type="NCBI Taxonomy" id="158441"/>
    <lineage>
        <taxon>Eukaryota</taxon>
        <taxon>Metazoa</taxon>
        <taxon>Ecdysozoa</taxon>
        <taxon>Arthropoda</taxon>
        <taxon>Hexapoda</taxon>
        <taxon>Collembola</taxon>
        <taxon>Entomobryomorpha</taxon>
        <taxon>Isotomoidea</taxon>
        <taxon>Isotomidae</taxon>
        <taxon>Proisotominae</taxon>
        <taxon>Folsomia</taxon>
    </lineage>
</organism>
<name>A0A226DMI2_FOLCA</name>
<evidence type="ECO:0000313" key="2">
    <source>
        <dbReference type="EMBL" id="OXA45867.1"/>
    </source>
</evidence>
<proteinExistence type="predicted"/>
<dbReference type="EMBL" id="LNIX01000016">
    <property type="protein sequence ID" value="OXA45867.1"/>
    <property type="molecule type" value="Genomic_DNA"/>
</dbReference>
<protein>
    <submittedName>
        <fullName evidence="2">Uncharacterized protein</fullName>
    </submittedName>
</protein>
<evidence type="ECO:0000313" key="3">
    <source>
        <dbReference type="Proteomes" id="UP000198287"/>
    </source>
</evidence>
<accession>A0A226DMI2</accession>
<dbReference type="AlphaFoldDB" id="A0A226DMI2"/>
<feature type="compositionally biased region" description="Low complexity" evidence="1">
    <location>
        <begin position="76"/>
        <end position="89"/>
    </location>
</feature>
<feature type="region of interest" description="Disordered" evidence="1">
    <location>
        <begin position="71"/>
        <end position="92"/>
    </location>
</feature>
<evidence type="ECO:0000256" key="1">
    <source>
        <dbReference type="SAM" id="MobiDB-lite"/>
    </source>
</evidence>